<organism evidence="4 5">
    <name type="scientific">Rhodovibrio sodomensis</name>
    <dbReference type="NCBI Taxonomy" id="1088"/>
    <lineage>
        <taxon>Bacteria</taxon>
        <taxon>Pseudomonadati</taxon>
        <taxon>Pseudomonadota</taxon>
        <taxon>Alphaproteobacteria</taxon>
        <taxon>Rhodospirillales</taxon>
        <taxon>Rhodovibrionaceae</taxon>
        <taxon>Rhodovibrio</taxon>
    </lineage>
</organism>
<dbReference type="EMBL" id="NRRL01000052">
    <property type="protein sequence ID" value="MBK1669544.1"/>
    <property type="molecule type" value="Genomic_DNA"/>
</dbReference>
<sequence length="154" mass="17036">MGLRITVPPEGRVVINSAVIQNRSKSEQADLCVLNHANVIRGKNIMQAEEATTPVRRAYFLMQSIIMENAEMDDPRLATFDQLLVELLAAFEHPDVVQRLREGRRLAADGAVYKAMMALKPVMKYEDAVLALGQAIEVEAGAGEAFRELVLEEG</sequence>
<evidence type="ECO:0000256" key="2">
    <source>
        <dbReference type="ARBA" id="ARBA00022795"/>
    </source>
</evidence>
<keyword evidence="5" id="KW-1185">Reference proteome</keyword>
<evidence type="ECO:0000256" key="3">
    <source>
        <dbReference type="ARBA" id="ARBA00022884"/>
    </source>
</evidence>
<gene>
    <name evidence="4" type="ORF">CKO28_16010</name>
</gene>
<proteinExistence type="predicted"/>
<name>A0ABS1DI79_9PROT</name>
<evidence type="ECO:0008006" key="6">
    <source>
        <dbReference type="Google" id="ProtNLM"/>
    </source>
</evidence>
<reference evidence="4 5" key="1">
    <citation type="journal article" date="2020" name="Microorganisms">
        <title>Osmotic Adaptation and Compatible Solute Biosynthesis of Phototrophic Bacteria as Revealed from Genome Analyses.</title>
        <authorList>
            <person name="Imhoff J.F."/>
            <person name="Rahn T."/>
            <person name="Kunzel S."/>
            <person name="Keller A."/>
            <person name="Neulinger S.C."/>
        </authorList>
    </citation>
    <scope>NUCLEOTIDE SEQUENCE [LARGE SCALE GENOMIC DNA]</scope>
    <source>
        <strain evidence="4 5">DSM 9895</strain>
    </source>
</reference>
<accession>A0ABS1DI79</accession>
<evidence type="ECO:0000313" key="5">
    <source>
        <dbReference type="Proteomes" id="UP001296873"/>
    </source>
</evidence>
<dbReference type="Proteomes" id="UP001296873">
    <property type="component" value="Unassembled WGS sequence"/>
</dbReference>
<dbReference type="Pfam" id="PF07378">
    <property type="entry name" value="FlbT"/>
    <property type="match status" value="1"/>
</dbReference>
<keyword evidence="1" id="KW-0678">Repressor</keyword>
<dbReference type="InterPro" id="IPR009967">
    <property type="entry name" value="Flagellum_FlbT"/>
</dbReference>
<evidence type="ECO:0000256" key="1">
    <source>
        <dbReference type="ARBA" id="ARBA00022491"/>
    </source>
</evidence>
<keyword evidence="3" id="KW-0694">RNA-binding</keyword>
<comment type="caution">
    <text evidence="4">The sequence shown here is derived from an EMBL/GenBank/DDBJ whole genome shotgun (WGS) entry which is preliminary data.</text>
</comment>
<keyword evidence="2" id="KW-1005">Bacterial flagellum biogenesis</keyword>
<dbReference type="RefSeq" id="WP_200341879.1">
    <property type="nucleotide sequence ID" value="NZ_NRRL01000052.1"/>
</dbReference>
<protein>
    <recommendedName>
        <fullName evidence="6">Flagellar biosynthesis repressor FlbT</fullName>
    </recommendedName>
</protein>
<evidence type="ECO:0000313" key="4">
    <source>
        <dbReference type="EMBL" id="MBK1669544.1"/>
    </source>
</evidence>